<dbReference type="FunCoup" id="A0A3G9JXH2">
    <property type="interactions" value="214"/>
</dbReference>
<feature type="chain" id="PRO_5038991451" evidence="5">
    <location>
        <begin position="28"/>
        <end position="544"/>
    </location>
</feature>
<evidence type="ECO:0000313" key="7">
    <source>
        <dbReference type="EMBL" id="BBH27669.1"/>
    </source>
</evidence>
<dbReference type="GO" id="GO:0030313">
    <property type="term" value="C:cell envelope"/>
    <property type="evidence" value="ECO:0007669"/>
    <property type="project" value="UniProtKB-SubCell"/>
</dbReference>
<evidence type="ECO:0000256" key="1">
    <source>
        <dbReference type="ARBA" id="ARBA00004196"/>
    </source>
</evidence>
<dbReference type="InParanoid" id="A0A3G9JXH2"/>
<dbReference type="InterPro" id="IPR030678">
    <property type="entry name" value="Peptide/Ni-bd"/>
</dbReference>
<keyword evidence="8" id="KW-1185">Reference proteome</keyword>
<dbReference type="CDD" id="cd08504">
    <property type="entry name" value="PBP2_OppA"/>
    <property type="match status" value="1"/>
</dbReference>
<dbReference type="PIRSF" id="PIRSF002741">
    <property type="entry name" value="MppA"/>
    <property type="match status" value="1"/>
</dbReference>
<dbReference type="AlphaFoldDB" id="A0A3G9JXH2"/>
<evidence type="ECO:0000256" key="4">
    <source>
        <dbReference type="ARBA" id="ARBA00022729"/>
    </source>
</evidence>
<feature type="signal peptide" evidence="5">
    <location>
        <begin position="1"/>
        <end position="27"/>
    </location>
</feature>
<dbReference type="GO" id="GO:1904680">
    <property type="term" value="F:peptide transmembrane transporter activity"/>
    <property type="evidence" value="ECO:0007669"/>
    <property type="project" value="TreeGrafter"/>
</dbReference>
<protein>
    <submittedName>
        <fullName evidence="7">Peptide ABC transporter substrate-binding protein</fullName>
    </submittedName>
</protein>
<accession>A0A3G9JXH2</accession>
<dbReference type="GO" id="GO:0043190">
    <property type="term" value="C:ATP-binding cassette (ABC) transporter complex"/>
    <property type="evidence" value="ECO:0007669"/>
    <property type="project" value="InterPro"/>
</dbReference>
<keyword evidence="4 5" id="KW-0732">Signal</keyword>
<dbReference type="PANTHER" id="PTHR30290">
    <property type="entry name" value="PERIPLASMIC BINDING COMPONENT OF ABC TRANSPORTER"/>
    <property type="match status" value="1"/>
</dbReference>
<dbReference type="FunFam" id="3.10.105.10:FF:000001">
    <property type="entry name" value="Oligopeptide ABC transporter, oligopeptide-binding protein"/>
    <property type="match status" value="1"/>
</dbReference>
<evidence type="ECO:0000256" key="2">
    <source>
        <dbReference type="ARBA" id="ARBA00005695"/>
    </source>
</evidence>
<dbReference type="PROSITE" id="PS51257">
    <property type="entry name" value="PROKAR_LIPOPROTEIN"/>
    <property type="match status" value="1"/>
</dbReference>
<evidence type="ECO:0000259" key="6">
    <source>
        <dbReference type="Pfam" id="PF00496"/>
    </source>
</evidence>
<comment type="subcellular location">
    <subcellularLocation>
        <location evidence="1">Cell envelope</location>
    </subcellularLocation>
</comment>
<dbReference type="Gene3D" id="3.90.76.10">
    <property type="entry name" value="Dipeptide-binding Protein, Domain 1"/>
    <property type="match status" value="1"/>
</dbReference>
<evidence type="ECO:0000313" key="8">
    <source>
        <dbReference type="Proteomes" id="UP000268059"/>
    </source>
</evidence>
<proteinExistence type="inferred from homology"/>
<dbReference type="GO" id="GO:0015833">
    <property type="term" value="P:peptide transport"/>
    <property type="evidence" value="ECO:0007669"/>
    <property type="project" value="TreeGrafter"/>
</dbReference>
<feature type="domain" description="Solute-binding protein family 5" evidence="6">
    <location>
        <begin position="73"/>
        <end position="463"/>
    </location>
</feature>
<dbReference type="Gene3D" id="3.10.105.10">
    <property type="entry name" value="Dipeptide-binding Protein, Domain 3"/>
    <property type="match status" value="1"/>
</dbReference>
<dbReference type="Gene3D" id="3.40.190.10">
    <property type="entry name" value="Periplasmic binding protein-like II"/>
    <property type="match status" value="1"/>
</dbReference>
<dbReference type="GO" id="GO:0042597">
    <property type="term" value="C:periplasmic space"/>
    <property type="evidence" value="ECO:0007669"/>
    <property type="project" value="UniProtKB-ARBA"/>
</dbReference>
<dbReference type="InterPro" id="IPR039424">
    <property type="entry name" value="SBP_5"/>
</dbReference>
<dbReference type="RefSeq" id="WP_125120372.1">
    <property type="nucleotide sequence ID" value="NZ_AP019309.1"/>
</dbReference>
<dbReference type="KEGG" id="ebm:SG0102_26030"/>
<name>A0A3G9JXH2_9FIRM</name>
<dbReference type="Proteomes" id="UP000268059">
    <property type="component" value="Chromosome"/>
</dbReference>
<dbReference type="SUPFAM" id="SSF53850">
    <property type="entry name" value="Periplasmic binding protein-like II"/>
    <property type="match status" value="1"/>
</dbReference>
<organism evidence="7 8">
    <name type="scientific">Intestinibaculum porci</name>
    <dbReference type="NCBI Taxonomy" id="2487118"/>
    <lineage>
        <taxon>Bacteria</taxon>
        <taxon>Bacillati</taxon>
        <taxon>Bacillota</taxon>
        <taxon>Erysipelotrichia</taxon>
        <taxon>Erysipelotrichales</taxon>
        <taxon>Erysipelotrichaceae</taxon>
        <taxon>Intestinibaculum</taxon>
    </lineage>
</organism>
<sequence length="544" mass="60192">MNTAKKVVALTLSAAMLAGCGSSSSSATKTFNFAADTDISSLDSTVATDGTSFDAIHAFTDGLEIVNEKGQTAPGIAKSYDVSKDKKTYTFHLRDTNWVDYSGKKYAKVTANDFVYSWQRIIKNAGEYAYMLGSGGANLVNADKLIAKGAKASKAELNTLGVKAKDDQTLVVTLASPVPFFIGLMTFACYYPINEKFAESKGKQYAANYKNVLTNGAFRMTAWTKGKSCDFTKNTSYWDKSVVKLDGMKWQLAVDPKSAAASFDAGNLDYAPLTSSLVDKYKNNKAFYTYQDGFLHYLMPNLKNKALANKNIRKGLSLALNREELCSKILKDGSTESNGFVPKGLSKSPKGVDFRADVKEDYTKYDLKEAQKAFNKGLKELGKKSIELSILYGTDEIAMKDIAVFTQSCWSKLKGLKLNMVATVKQDRVNTREPKGEFDISVTRWGPDYADPTTYLNICTTGNSFNRGKWSNKEYDKLCEKIRTESNLTKRWDMMKKAEKILMEDYGEIPLFDKGGCALKSTKVKGLVHMSAGVPYTFAFIDMK</sequence>
<reference evidence="7 8" key="1">
    <citation type="submission" date="2018-11" db="EMBL/GenBank/DDBJ databases">
        <title>Novel Erysipelotrichaceae bacterium isolated from small intestine of a swine.</title>
        <authorList>
            <person name="Kim J.S."/>
            <person name="Choe H."/>
            <person name="Lee Y.R."/>
            <person name="Kim K.M."/>
            <person name="Park D.S."/>
        </authorList>
    </citation>
    <scope>NUCLEOTIDE SEQUENCE [LARGE SCALE GENOMIC DNA]</scope>
    <source>
        <strain evidence="7 8">SG0102</strain>
    </source>
</reference>
<dbReference type="OrthoDB" id="9801912at2"/>
<dbReference type="InterPro" id="IPR000914">
    <property type="entry name" value="SBP_5_dom"/>
</dbReference>
<comment type="similarity">
    <text evidence="2">Belongs to the bacterial solute-binding protein 5 family.</text>
</comment>
<evidence type="ECO:0000256" key="5">
    <source>
        <dbReference type="SAM" id="SignalP"/>
    </source>
</evidence>
<evidence type="ECO:0000256" key="3">
    <source>
        <dbReference type="ARBA" id="ARBA00022448"/>
    </source>
</evidence>
<dbReference type="EMBL" id="AP019309">
    <property type="protein sequence ID" value="BBH27669.1"/>
    <property type="molecule type" value="Genomic_DNA"/>
</dbReference>
<dbReference type="Pfam" id="PF00496">
    <property type="entry name" value="SBP_bac_5"/>
    <property type="match status" value="1"/>
</dbReference>
<gene>
    <name evidence="7" type="primary">oppA_4</name>
    <name evidence="7" type="ORF">SG0102_26030</name>
</gene>
<keyword evidence="3" id="KW-0813">Transport</keyword>
<dbReference type="PANTHER" id="PTHR30290:SF10">
    <property type="entry name" value="PERIPLASMIC OLIGOPEPTIDE-BINDING PROTEIN-RELATED"/>
    <property type="match status" value="1"/>
</dbReference>